<feature type="domain" description="Luciferase-like" evidence="3">
    <location>
        <begin position="22"/>
        <end position="239"/>
    </location>
</feature>
<reference evidence="4" key="1">
    <citation type="submission" date="2022-09" db="EMBL/GenBank/DDBJ databases">
        <title>Novosphingobium sp. Nov., a polycyclic aromatic hydrocarbon-degrading bacterium isolated form mangrove sediments in HongKong.</title>
        <authorList>
            <person name="Hu Z."/>
        </authorList>
    </citation>
    <scope>NUCLEOTIDE SEQUENCE</scope>
    <source>
        <strain evidence="4">HK4-1</strain>
    </source>
</reference>
<sequence>MKDVTISVSFDMRSPDWAAPTPDLYRAATAMAAHADRIGVDQIGLMQHHGSDDGYLPQPFVLAGGMAAVTERIRFLLGAVILPLHDPVELAEQIAVLDNMSGGRLSVIFGAGYVPGEFAMFGKSLKDRAKLMDAGLEIMLRALKGERFEYEGRPIFTRPLPVQQPEDIIMVGGGVPASAKRAAKFGVGFGPMKGELVDLYLSECERLGHAPRRHFRPVPGMPMAIHLCEDPDAGWDAIAPHAVHVITEYAKWAEQEGKASNSPFKGLTDPAVLRQAGLFAAWTPEMLLEKARSMQGGNIGFQPLLGGLSPDEGWKSLKLLEQVMPELKAAISGETLILPRSSLRA</sequence>
<accession>A0ABT2I2W4</accession>
<dbReference type="RefSeq" id="WP_260044964.1">
    <property type="nucleotide sequence ID" value="NZ_JANZXA010000003.1"/>
</dbReference>
<evidence type="ECO:0000313" key="4">
    <source>
        <dbReference type="EMBL" id="MCT2399138.1"/>
    </source>
</evidence>
<dbReference type="Proteomes" id="UP001165583">
    <property type="component" value="Unassembled WGS sequence"/>
</dbReference>
<proteinExistence type="predicted"/>
<dbReference type="PANTHER" id="PTHR30137">
    <property type="entry name" value="LUCIFERASE-LIKE MONOOXYGENASE"/>
    <property type="match status" value="1"/>
</dbReference>
<dbReference type="SUPFAM" id="SSF51679">
    <property type="entry name" value="Bacterial luciferase-like"/>
    <property type="match status" value="1"/>
</dbReference>
<gene>
    <name evidence="4" type="ORF">NZK81_06240</name>
</gene>
<dbReference type="EMBL" id="JANZXA010000003">
    <property type="protein sequence ID" value="MCT2399138.1"/>
    <property type="molecule type" value="Genomic_DNA"/>
</dbReference>
<dbReference type="InterPro" id="IPR050766">
    <property type="entry name" value="Bact_Lucif_Oxidored"/>
</dbReference>
<dbReference type="InterPro" id="IPR036661">
    <property type="entry name" value="Luciferase-like_sf"/>
</dbReference>
<comment type="caution">
    <text evidence="4">The sequence shown here is derived from an EMBL/GenBank/DDBJ whole genome shotgun (WGS) entry which is preliminary data.</text>
</comment>
<dbReference type="Pfam" id="PF00296">
    <property type="entry name" value="Bac_luciferase"/>
    <property type="match status" value="1"/>
</dbReference>
<keyword evidence="1" id="KW-0560">Oxidoreductase</keyword>
<evidence type="ECO:0000313" key="5">
    <source>
        <dbReference type="Proteomes" id="UP001165583"/>
    </source>
</evidence>
<dbReference type="Gene3D" id="3.20.20.30">
    <property type="entry name" value="Luciferase-like domain"/>
    <property type="match status" value="1"/>
</dbReference>
<dbReference type="InterPro" id="IPR011251">
    <property type="entry name" value="Luciferase-like_dom"/>
</dbReference>
<protein>
    <submittedName>
        <fullName evidence="4">LLM class flavin-dependent oxidoreductase</fullName>
    </submittedName>
</protein>
<evidence type="ECO:0000256" key="2">
    <source>
        <dbReference type="ARBA" id="ARBA00023033"/>
    </source>
</evidence>
<evidence type="ECO:0000256" key="1">
    <source>
        <dbReference type="ARBA" id="ARBA00023002"/>
    </source>
</evidence>
<dbReference type="PANTHER" id="PTHR30137:SF8">
    <property type="entry name" value="BLR5498 PROTEIN"/>
    <property type="match status" value="1"/>
</dbReference>
<name>A0ABT2I2W4_9SPHN</name>
<evidence type="ECO:0000259" key="3">
    <source>
        <dbReference type="Pfam" id="PF00296"/>
    </source>
</evidence>
<organism evidence="4 5">
    <name type="scientific">Novosphingobium mangrovi</name>
    <name type="common">ex Huang et al. 2023</name>
    <dbReference type="NCBI Taxonomy" id="2976432"/>
    <lineage>
        <taxon>Bacteria</taxon>
        <taxon>Pseudomonadati</taxon>
        <taxon>Pseudomonadota</taxon>
        <taxon>Alphaproteobacteria</taxon>
        <taxon>Sphingomonadales</taxon>
        <taxon>Sphingomonadaceae</taxon>
        <taxon>Novosphingobium</taxon>
    </lineage>
</organism>
<keyword evidence="5" id="KW-1185">Reference proteome</keyword>
<keyword evidence="2" id="KW-0503">Monooxygenase</keyword>